<sequence length="211" mass="23446">MARVEDVIQRKDGFRSRRFVFGSRDSFPVVADIARTSGWKQLLKRPTDQPRADMMSVRWEVDAEIDPGLRITFTEDAAIDSAYVLATSPLGPPQRVKTVTRVFAAYWGVLSFDDLIVEVDTATADALPLAVLRAGLGAPAHRDERFVERISACAAAEEDSVREAALWAMTYAEWPVFRPVLREVAAGDPDEFLRKMASGVLSSYDRIGLPE</sequence>
<dbReference type="OrthoDB" id="4338931at2"/>
<dbReference type="RefSeq" id="WP_093151242.1">
    <property type="nucleotide sequence ID" value="NZ_FOUP01000003.1"/>
</dbReference>
<protein>
    <recommendedName>
        <fullName evidence="5">HEAT repeat-containing protein</fullName>
    </recommendedName>
</protein>
<gene>
    <name evidence="1" type="ORF">ATL45_2907</name>
    <name evidence="2" type="ORF">SAMN05421805_103522</name>
</gene>
<evidence type="ECO:0000313" key="1">
    <source>
        <dbReference type="EMBL" id="RKT84586.1"/>
    </source>
</evidence>
<evidence type="ECO:0008006" key="5">
    <source>
        <dbReference type="Google" id="ProtNLM"/>
    </source>
</evidence>
<keyword evidence="4" id="KW-1185">Reference proteome</keyword>
<evidence type="ECO:0000313" key="2">
    <source>
        <dbReference type="EMBL" id="SFN27407.1"/>
    </source>
</evidence>
<dbReference type="Proteomes" id="UP000199398">
    <property type="component" value="Unassembled WGS sequence"/>
</dbReference>
<dbReference type="EMBL" id="FOUP01000003">
    <property type="protein sequence ID" value="SFN27407.1"/>
    <property type="molecule type" value="Genomic_DNA"/>
</dbReference>
<dbReference type="Proteomes" id="UP000270697">
    <property type="component" value="Unassembled WGS sequence"/>
</dbReference>
<evidence type="ECO:0000313" key="4">
    <source>
        <dbReference type="Proteomes" id="UP000270697"/>
    </source>
</evidence>
<dbReference type="AlphaFoldDB" id="A0A1I4XNM0"/>
<dbReference type="STRING" id="455193.SAMN05421805_103522"/>
<reference evidence="2 3" key="1">
    <citation type="submission" date="2016-10" db="EMBL/GenBank/DDBJ databases">
        <authorList>
            <person name="de Groot N.N."/>
        </authorList>
    </citation>
    <scope>NUCLEOTIDE SEQUENCE [LARGE SCALE GENOMIC DNA]</scope>
    <source>
        <strain evidence="2 3">CPCC 201259</strain>
    </source>
</reference>
<reference evidence="1 4" key="2">
    <citation type="submission" date="2018-10" db="EMBL/GenBank/DDBJ databases">
        <title>Sequencing the genomes of 1000 actinobacteria strains.</title>
        <authorList>
            <person name="Klenk H.-P."/>
        </authorList>
    </citation>
    <scope>NUCLEOTIDE SEQUENCE [LARGE SCALE GENOMIC DNA]</scope>
    <source>
        <strain evidence="1 4">DSM 45119</strain>
    </source>
</reference>
<accession>A0A1I4XNM0</accession>
<dbReference type="EMBL" id="RBXX01000002">
    <property type="protein sequence ID" value="RKT84586.1"/>
    <property type="molecule type" value="Genomic_DNA"/>
</dbReference>
<name>A0A1I4XNM0_9PSEU</name>
<evidence type="ECO:0000313" key="3">
    <source>
        <dbReference type="Proteomes" id="UP000199398"/>
    </source>
</evidence>
<proteinExistence type="predicted"/>
<organism evidence="2 3">
    <name type="scientific">Saccharopolyspora antimicrobica</name>
    <dbReference type="NCBI Taxonomy" id="455193"/>
    <lineage>
        <taxon>Bacteria</taxon>
        <taxon>Bacillati</taxon>
        <taxon>Actinomycetota</taxon>
        <taxon>Actinomycetes</taxon>
        <taxon>Pseudonocardiales</taxon>
        <taxon>Pseudonocardiaceae</taxon>
        <taxon>Saccharopolyspora</taxon>
    </lineage>
</organism>